<dbReference type="HOGENOM" id="CLU_3388133_0_0_10"/>
<name>I9JCX9_9BACE</name>
<gene>
    <name evidence="1" type="ORF">HMPREF1074_04020</name>
</gene>
<sequence>MFTLMKNNELSTLLIYQNIDFKWQRLMYFLDK</sequence>
<organism evidence="1 2">
    <name type="scientific">Bacteroides xylanisolvens CL03T12C04</name>
    <dbReference type="NCBI Taxonomy" id="997892"/>
    <lineage>
        <taxon>Bacteria</taxon>
        <taxon>Pseudomonadati</taxon>
        <taxon>Bacteroidota</taxon>
        <taxon>Bacteroidia</taxon>
        <taxon>Bacteroidales</taxon>
        <taxon>Bacteroidaceae</taxon>
        <taxon>Bacteroides</taxon>
    </lineage>
</organism>
<comment type="caution">
    <text evidence="1">The sequence shown here is derived from an EMBL/GenBank/DDBJ whole genome shotgun (WGS) entry which is preliminary data.</text>
</comment>
<protein>
    <submittedName>
        <fullName evidence="1">Uncharacterized protein</fullName>
    </submittedName>
</protein>
<evidence type="ECO:0000313" key="1">
    <source>
        <dbReference type="EMBL" id="EIY84514.1"/>
    </source>
</evidence>
<evidence type="ECO:0000313" key="2">
    <source>
        <dbReference type="Proteomes" id="UP000003566"/>
    </source>
</evidence>
<accession>I9JCX9</accession>
<dbReference type="AlphaFoldDB" id="I9JCX9"/>
<reference evidence="1 2" key="1">
    <citation type="submission" date="2012-02" db="EMBL/GenBank/DDBJ databases">
        <title>The Genome Sequence of Bacteroides xylanisolvens CL03T12C04.</title>
        <authorList>
            <consortium name="The Broad Institute Genome Sequencing Platform"/>
            <person name="Earl A."/>
            <person name="Ward D."/>
            <person name="Feldgarden M."/>
            <person name="Gevers D."/>
            <person name="Zitomersky N.L."/>
            <person name="Coyne M.J."/>
            <person name="Comstock L.E."/>
            <person name="Young S.K."/>
            <person name="Zeng Q."/>
            <person name="Gargeya S."/>
            <person name="Fitzgerald M."/>
            <person name="Haas B."/>
            <person name="Abouelleil A."/>
            <person name="Alvarado L."/>
            <person name="Arachchi H.M."/>
            <person name="Berlin A."/>
            <person name="Chapman S.B."/>
            <person name="Gearin G."/>
            <person name="Goldberg J."/>
            <person name="Griggs A."/>
            <person name="Gujja S."/>
            <person name="Hansen M."/>
            <person name="Heiman D."/>
            <person name="Howarth C."/>
            <person name="Larimer J."/>
            <person name="Lui A."/>
            <person name="MacDonald P.J.P."/>
            <person name="McCowen C."/>
            <person name="Montmayeur A."/>
            <person name="Murphy C."/>
            <person name="Neiman D."/>
            <person name="Pearson M."/>
            <person name="Priest M."/>
            <person name="Roberts A."/>
            <person name="Saif S."/>
            <person name="Shea T."/>
            <person name="Sisk P."/>
            <person name="Stolte C."/>
            <person name="Sykes S."/>
            <person name="Wortman J."/>
            <person name="Nusbaum C."/>
            <person name="Birren B."/>
        </authorList>
    </citation>
    <scope>NUCLEOTIDE SEQUENCE [LARGE SCALE GENOMIC DNA]</scope>
    <source>
        <strain evidence="1 2">CL03T12C04</strain>
    </source>
</reference>
<proteinExistence type="predicted"/>
<dbReference type="Proteomes" id="UP000003566">
    <property type="component" value="Unassembled WGS sequence"/>
</dbReference>
<dbReference type="EMBL" id="AGXE01000025">
    <property type="protein sequence ID" value="EIY84514.1"/>
    <property type="molecule type" value="Genomic_DNA"/>
</dbReference>